<dbReference type="PANTHER" id="PTHR47947">
    <property type="entry name" value="CYTOCHROME P450 82C3-RELATED"/>
    <property type="match status" value="1"/>
</dbReference>
<dbReference type="InterPro" id="IPR017972">
    <property type="entry name" value="Cyt_P450_CS"/>
</dbReference>
<dbReference type="GO" id="GO:0046872">
    <property type="term" value="F:metal ion binding"/>
    <property type="evidence" value="ECO:0007669"/>
    <property type="project" value="UniProtKB-KW"/>
</dbReference>
<dbReference type="PRINTS" id="PR00463">
    <property type="entry name" value="EP450I"/>
</dbReference>
<evidence type="ECO:0000256" key="12">
    <source>
        <dbReference type="RuleBase" id="RU000461"/>
    </source>
</evidence>
<reference evidence="13 14" key="1">
    <citation type="submission" date="2024-11" db="EMBL/GenBank/DDBJ databases">
        <title>Chromosome-level genome assembly of Eucalyptus globulus Labill. provides insights into its genome evolution.</title>
        <authorList>
            <person name="Li X."/>
        </authorList>
    </citation>
    <scope>NUCLEOTIDE SEQUENCE [LARGE SCALE GENOMIC DNA]</scope>
    <source>
        <strain evidence="13">CL2024</strain>
        <tissue evidence="13">Fresh tender leaves</tissue>
    </source>
</reference>
<dbReference type="InterPro" id="IPR002401">
    <property type="entry name" value="Cyt_P450_E_grp-I"/>
</dbReference>
<dbReference type="GO" id="GO:0016020">
    <property type="term" value="C:membrane"/>
    <property type="evidence" value="ECO:0007669"/>
    <property type="project" value="UniProtKB-SubCell"/>
</dbReference>
<evidence type="ECO:0000313" key="13">
    <source>
        <dbReference type="EMBL" id="KAL3726107.1"/>
    </source>
</evidence>
<dbReference type="AlphaFoldDB" id="A0ABD3JFR9"/>
<keyword evidence="7 12" id="KW-0560">Oxidoreductase</keyword>
<dbReference type="GO" id="GO:0004497">
    <property type="term" value="F:monooxygenase activity"/>
    <property type="evidence" value="ECO:0007669"/>
    <property type="project" value="UniProtKB-KW"/>
</dbReference>
<keyword evidence="14" id="KW-1185">Reference proteome</keyword>
<keyword evidence="10" id="KW-0472">Membrane</keyword>
<accession>A0ABD3JFR9</accession>
<dbReference type="PRINTS" id="PR00385">
    <property type="entry name" value="P450"/>
</dbReference>
<evidence type="ECO:0000256" key="4">
    <source>
        <dbReference type="ARBA" id="ARBA00022692"/>
    </source>
</evidence>
<dbReference type="Gene3D" id="1.10.630.10">
    <property type="entry name" value="Cytochrome P450"/>
    <property type="match status" value="1"/>
</dbReference>
<evidence type="ECO:0000256" key="3">
    <source>
        <dbReference type="ARBA" id="ARBA00022617"/>
    </source>
</evidence>
<dbReference type="InterPro" id="IPR036396">
    <property type="entry name" value="Cyt_P450_sf"/>
</dbReference>
<keyword evidence="8 11" id="KW-0408">Iron</keyword>
<gene>
    <name evidence="13" type="ORF">ACJRO7_031062</name>
</gene>
<evidence type="ECO:0000256" key="1">
    <source>
        <dbReference type="ARBA" id="ARBA00004167"/>
    </source>
</evidence>
<feature type="binding site" description="axial binding residue" evidence="11">
    <location>
        <position position="447"/>
    </location>
    <ligand>
        <name>heme</name>
        <dbReference type="ChEBI" id="CHEBI:30413"/>
    </ligand>
    <ligandPart>
        <name>Fe</name>
        <dbReference type="ChEBI" id="CHEBI:18248"/>
    </ligandPart>
</feature>
<keyword evidence="6" id="KW-1133">Transmembrane helix</keyword>
<dbReference type="EMBL" id="JBJKBG010000008">
    <property type="protein sequence ID" value="KAL3726107.1"/>
    <property type="molecule type" value="Genomic_DNA"/>
</dbReference>
<dbReference type="PANTHER" id="PTHR47947:SF62">
    <property type="entry name" value="CYTOCHROME P450, FAMILY 81, SUBFAMILY D, POLYPEPTIDE 5"/>
    <property type="match status" value="1"/>
</dbReference>
<keyword evidence="5 11" id="KW-0479">Metal-binding</keyword>
<organism evidence="13 14">
    <name type="scientific">Eucalyptus globulus</name>
    <name type="common">Tasmanian blue gum</name>
    <dbReference type="NCBI Taxonomy" id="34317"/>
    <lineage>
        <taxon>Eukaryota</taxon>
        <taxon>Viridiplantae</taxon>
        <taxon>Streptophyta</taxon>
        <taxon>Embryophyta</taxon>
        <taxon>Tracheophyta</taxon>
        <taxon>Spermatophyta</taxon>
        <taxon>Magnoliopsida</taxon>
        <taxon>eudicotyledons</taxon>
        <taxon>Gunneridae</taxon>
        <taxon>Pentapetalae</taxon>
        <taxon>rosids</taxon>
        <taxon>malvids</taxon>
        <taxon>Myrtales</taxon>
        <taxon>Myrtaceae</taxon>
        <taxon>Myrtoideae</taxon>
        <taxon>Eucalypteae</taxon>
        <taxon>Eucalyptus</taxon>
    </lineage>
</organism>
<proteinExistence type="inferred from homology"/>
<evidence type="ECO:0000256" key="10">
    <source>
        <dbReference type="ARBA" id="ARBA00023136"/>
    </source>
</evidence>
<evidence type="ECO:0000256" key="11">
    <source>
        <dbReference type="PIRSR" id="PIRSR602401-1"/>
    </source>
</evidence>
<evidence type="ECO:0000256" key="7">
    <source>
        <dbReference type="ARBA" id="ARBA00023002"/>
    </source>
</evidence>
<evidence type="ECO:0000256" key="6">
    <source>
        <dbReference type="ARBA" id="ARBA00022989"/>
    </source>
</evidence>
<dbReference type="InterPro" id="IPR001128">
    <property type="entry name" value="Cyt_P450"/>
</dbReference>
<dbReference type="FunFam" id="1.10.630.10:FF:000023">
    <property type="entry name" value="Cytochrome P450 family protein"/>
    <property type="match status" value="1"/>
</dbReference>
<name>A0ABD3JFR9_EUCGL</name>
<keyword evidence="4" id="KW-0812">Transmembrane</keyword>
<dbReference type="PROSITE" id="PS00086">
    <property type="entry name" value="CYTOCHROME_P450"/>
    <property type="match status" value="1"/>
</dbReference>
<dbReference type="SUPFAM" id="SSF48264">
    <property type="entry name" value="Cytochrome P450"/>
    <property type="match status" value="1"/>
</dbReference>
<comment type="subcellular location">
    <subcellularLocation>
        <location evidence="1">Membrane</location>
        <topology evidence="1">Single-pass membrane protein</topology>
    </subcellularLocation>
</comment>
<sequence length="509" mass="57472">MENPSLPFLLTLSLVIITFTHKLLRRLITRKPKKNHPPSPPSLPVIGHLHHLKKPIHQTLLALSRVYGPVLSLRLGARPALIVSSASVAEECFTQNDIVLANRPPSLVNKHLGYNCTTIMAAPYGDHWRNLRRIGAVEMFSSNGLNVSLSIRKDEVKRLLRKLLLCQSGDGSGFVRVEPRAALTELTFSVIMRIMAGKRYYGEDVSDVKEAAKFRDMIREILRHSGRSYAGDYLPPLRWIDYDGYMKTMSKLGKTMDEFLHGLIDDHRKKKKSEEEEEKSMIDYLLVKQASQPEYYTDEIIKGFLLHIQLIAGTDASSITIEWALANLLNHPNILEKAKLEIDTHCQDHLVDESDLSKLPYIQNIISETLRLHTPAPLLIPHYSSDECIVGGYDVPRGTIVLINAWAIHRDPEQWPDPMAFKPERFESGDGQINRLMLPFGMGRRACPGAPLAHKIVGLTLASLIQCLEWKRTGEEEVDMGEGEGLTMPKEKPLEALCRAREISKRVLP</sequence>
<dbReference type="Proteomes" id="UP001634007">
    <property type="component" value="Unassembled WGS sequence"/>
</dbReference>
<evidence type="ECO:0000256" key="9">
    <source>
        <dbReference type="ARBA" id="ARBA00023033"/>
    </source>
</evidence>
<evidence type="ECO:0000256" key="8">
    <source>
        <dbReference type="ARBA" id="ARBA00023004"/>
    </source>
</evidence>
<comment type="similarity">
    <text evidence="2 12">Belongs to the cytochrome P450 family.</text>
</comment>
<evidence type="ECO:0000256" key="2">
    <source>
        <dbReference type="ARBA" id="ARBA00010617"/>
    </source>
</evidence>
<keyword evidence="3 11" id="KW-0349">Heme</keyword>
<evidence type="ECO:0000256" key="5">
    <source>
        <dbReference type="ARBA" id="ARBA00022723"/>
    </source>
</evidence>
<dbReference type="InterPro" id="IPR050651">
    <property type="entry name" value="Plant_Cytochrome_P450_Monoox"/>
</dbReference>
<dbReference type="Pfam" id="PF00067">
    <property type="entry name" value="p450"/>
    <property type="match status" value="1"/>
</dbReference>
<dbReference type="CDD" id="cd20653">
    <property type="entry name" value="CYP81"/>
    <property type="match status" value="1"/>
</dbReference>
<evidence type="ECO:0000313" key="14">
    <source>
        <dbReference type="Proteomes" id="UP001634007"/>
    </source>
</evidence>
<comment type="caution">
    <text evidence="13">The sequence shown here is derived from an EMBL/GenBank/DDBJ whole genome shotgun (WGS) entry which is preliminary data.</text>
</comment>
<protein>
    <recommendedName>
        <fullName evidence="15">Cytochrome P450</fullName>
    </recommendedName>
</protein>
<keyword evidence="9 12" id="KW-0503">Monooxygenase</keyword>
<evidence type="ECO:0008006" key="15">
    <source>
        <dbReference type="Google" id="ProtNLM"/>
    </source>
</evidence>
<comment type="cofactor">
    <cofactor evidence="11">
        <name>heme</name>
        <dbReference type="ChEBI" id="CHEBI:30413"/>
    </cofactor>
</comment>